<keyword evidence="4" id="KW-0249">Electron transport</keyword>
<evidence type="ECO:0000256" key="8">
    <source>
        <dbReference type="ARBA" id="ARBA00046332"/>
    </source>
</evidence>
<organism evidence="9 10">
    <name type="scientific">Bacteriovorax stolpii</name>
    <name type="common">Bdellovibrio stolpii</name>
    <dbReference type="NCBI Taxonomy" id="960"/>
    <lineage>
        <taxon>Bacteria</taxon>
        <taxon>Pseudomonadati</taxon>
        <taxon>Bdellovibrionota</taxon>
        <taxon>Bacteriovoracia</taxon>
        <taxon>Bacteriovoracales</taxon>
        <taxon>Bacteriovoracaceae</taxon>
        <taxon>Bacteriovorax</taxon>
    </lineage>
</organism>
<gene>
    <name evidence="9" type="ORF">C0V70_10965</name>
</gene>
<evidence type="ECO:0000256" key="6">
    <source>
        <dbReference type="ARBA" id="ARBA00023014"/>
    </source>
</evidence>
<dbReference type="OrthoDB" id="7428628at2"/>
<dbReference type="KEGG" id="bsto:C0V70_10965"/>
<evidence type="ECO:0000256" key="7">
    <source>
        <dbReference type="ARBA" id="ARBA00039386"/>
    </source>
</evidence>
<keyword evidence="5" id="KW-0408">Iron</keyword>
<keyword evidence="10" id="KW-1185">Reference proteome</keyword>
<sequence>MYICICKGITEKMLMDQIGTHNHSQDQILKNLGIGDSCGACVVDAVKKILDNQNNLDSKTKKSDS</sequence>
<dbReference type="GO" id="GO:0051537">
    <property type="term" value="F:2 iron, 2 sulfur cluster binding"/>
    <property type="evidence" value="ECO:0007669"/>
    <property type="project" value="UniProtKB-KW"/>
</dbReference>
<dbReference type="InterPro" id="IPR041854">
    <property type="entry name" value="BFD-like_2Fe2S-bd_dom_sf"/>
</dbReference>
<keyword evidence="2" id="KW-0001">2Fe-2S</keyword>
<evidence type="ECO:0000256" key="3">
    <source>
        <dbReference type="ARBA" id="ARBA00022723"/>
    </source>
</evidence>
<evidence type="ECO:0000313" key="9">
    <source>
        <dbReference type="EMBL" id="AUN98612.1"/>
    </source>
</evidence>
<dbReference type="AlphaFoldDB" id="A0A2K9NSY9"/>
<protein>
    <recommendedName>
        <fullName evidence="7">Bacterioferritin-associated ferredoxin</fullName>
    </recommendedName>
</protein>
<dbReference type="GO" id="GO:0046872">
    <property type="term" value="F:metal ion binding"/>
    <property type="evidence" value="ECO:0007669"/>
    <property type="project" value="UniProtKB-KW"/>
</dbReference>
<dbReference type="InterPro" id="IPR007419">
    <property type="entry name" value="BFD-like_2Fe2S-bd_dom"/>
</dbReference>
<dbReference type="InterPro" id="IPR052371">
    <property type="entry name" value="BFD-associated_ferredoxin"/>
</dbReference>
<evidence type="ECO:0000256" key="4">
    <source>
        <dbReference type="ARBA" id="ARBA00022982"/>
    </source>
</evidence>
<evidence type="ECO:0000256" key="1">
    <source>
        <dbReference type="ARBA" id="ARBA00022448"/>
    </source>
</evidence>
<dbReference type="RefSeq" id="WP_102243903.1">
    <property type="nucleotide sequence ID" value="NZ_CP025704.1"/>
</dbReference>
<reference evidence="9 10" key="1">
    <citation type="submission" date="2018-01" db="EMBL/GenBank/DDBJ databases">
        <title>Complete genome sequence of Bacteriovorax stolpii DSM12778.</title>
        <authorList>
            <person name="Tang B."/>
            <person name="Chang J."/>
        </authorList>
    </citation>
    <scope>NUCLEOTIDE SEQUENCE [LARGE SCALE GENOMIC DNA]</scope>
    <source>
        <strain evidence="9 10">DSM 12778</strain>
    </source>
</reference>
<keyword evidence="1" id="KW-0813">Transport</keyword>
<dbReference type="PANTHER" id="PTHR37424:SF1">
    <property type="entry name" value="BACTERIOFERRITIN-ASSOCIATED FERREDOXIN"/>
    <property type="match status" value="1"/>
</dbReference>
<dbReference type="Proteomes" id="UP000235584">
    <property type="component" value="Chromosome"/>
</dbReference>
<evidence type="ECO:0000313" key="10">
    <source>
        <dbReference type="Proteomes" id="UP000235584"/>
    </source>
</evidence>
<dbReference type="Pfam" id="PF04324">
    <property type="entry name" value="Fer2_BFD"/>
    <property type="match status" value="1"/>
</dbReference>
<name>A0A2K9NSY9_BACTC</name>
<proteinExistence type="inferred from homology"/>
<dbReference type="PANTHER" id="PTHR37424">
    <property type="entry name" value="BACTERIOFERRITIN-ASSOCIATED FERREDOXIN"/>
    <property type="match status" value="1"/>
</dbReference>
<evidence type="ECO:0000256" key="2">
    <source>
        <dbReference type="ARBA" id="ARBA00022714"/>
    </source>
</evidence>
<dbReference type="Gene3D" id="1.10.10.1100">
    <property type="entry name" value="BFD-like [2Fe-2S]-binding domain"/>
    <property type="match status" value="1"/>
</dbReference>
<accession>A0A2K9NSY9</accession>
<keyword evidence="3" id="KW-0479">Metal-binding</keyword>
<evidence type="ECO:0000256" key="5">
    <source>
        <dbReference type="ARBA" id="ARBA00023004"/>
    </source>
</evidence>
<comment type="similarity">
    <text evidence="8">Belongs to the Bfd family.</text>
</comment>
<dbReference type="EMBL" id="CP025704">
    <property type="protein sequence ID" value="AUN98612.1"/>
    <property type="molecule type" value="Genomic_DNA"/>
</dbReference>
<keyword evidence="6" id="KW-0411">Iron-sulfur</keyword>